<keyword evidence="1" id="KW-1133">Transmembrane helix</keyword>
<name>A0A9X5C4Z4_9FIRM</name>
<dbReference type="Pfam" id="PF13347">
    <property type="entry name" value="MFS_2"/>
    <property type="match status" value="1"/>
</dbReference>
<dbReference type="GO" id="GO:0005886">
    <property type="term" value="C:plasma membrane"/>
    <property type="evidence" value="ECO:0007669"/>
    <property type="project" value="TreeGrafter"/>
</dbReference>
<dbReference type="GO" id="GO:0008643">
    <property type="term" value="P:carbohydrate transport"/>
    <property type="evidence" value="ECO:0007669"/>
    <property type="project" value="InterPro"/>
</dbReference>
<dbReference type="InterPro" id="IPR039672">
    <property type="entry name" value="MFS_2"/>
</dbReference>
<feature type="transmembrane region" description="Helical" evidence="1">
    <location>
        <begin position="122"/>
        <end position="144"/>
    </location>
</feature>
<evidence type="ECO:0000256" key="1">
    <source>
        <dbReference type="SAM" id="Phobius"/>
    </source>
</evidence>
<dbReference type="RefSeq" id="WP_162205322.1">
    <property type="nucleotide sequence ID" value="NZ_VIRB01000025.1"/>
</dbReference>
<dbReference type="PANTHER" id="PTHR11328:SF24">
    <property type="entry name" value="MAJOR FACILITATOR SUPERFAMILY (MFS) PROFILE DOMAIN-CONTAINING PROTEIN"/>
    <property type="match status" value="1"/>
</dbReference>
<feature type="transmembrane region" description="Helical" evidence="1">
    <location>
        <begin position="284"/>
        <end position="304"/>
    </location>
</feature>
<feature type="transmembrane region" description="Helical" evidence="1">
    <location>
        <begin position="50"/>
        <end position="71"/>
    </location>
</feature>
<feature type="transmembrane region" description="Helical" evidence="1">
    <location>
        <begin position="247"/>
        <end position="264"/>
    </location>
</feature>
<dbReference type="InterPro" id="IPR001927">
    <property type="entry name" value="Na/Gal_symport"/>
</dbReference>
<accession>A0A9X5C4Z4</accession>
<sequence length="464" mass="49629">MAGKPLGKDSMGIQKTMRLGDYLGDGLGQLPLNVMANLVGQLTYFYTEKVGLAAGMVATMLLAAKFADAFSDLVMGKIMDMGNSPKGKCRPWFLRMAIPAAVIIIMLFTVPKNAPGGLQMGYVLITNILLSAVVYTAVAIPYGAIMAIRTESVEERGRMGIVRTIFGYVIGMVIAILLIPITNMLGGDQGAWIKVSVVFAVLSAASLFILYKTSRETSKTAAEEEPQDTEEKVPFAEAIRMLFQNKYWVIMLLVNLLVNISYGLSTGGGTYFAKYILGNDNLVALLGAVGLLPTFIGFIIVGPMTKKLGMAGACKVSALIGAVAMVVRAFTPYSIVTTVGCGLFSSFATIPMMCLTAPMVNNCVEYNDWKYGKRMVCMTNSASSFGGKIGSGIGGSLIGWLLALAGYNAAAASQPGSVNIAIFAFAIYIPLGLFVIMAVLFHKYDLEKHYVEIVTALKERKAGK</sequence>
<feature type="transmembrane region" description="Helical" evidence="1">
    <location>
        <begin position="191"/>
        <end position="211"/>
    </location>
</feature>
<keyword evidence="1" id="KW-0472">Membrane</keyword>
<dbReference type="GO" id="GO:0015293">
    <property type="term" value="F:symporter activity"/>
    <property type="evidence" value="ECO:0007669"/>
    <property type="project" value="InterPro"/>
</dbReference>
<feature type="transmembrane region" description="Helical" evidence="1">
    <location>
        <begin position="385"/>
        <end position="408"/>
    </location>
</feature>
<dbReference type="NCBIfam" id="TIGR00792">
    <property type="entry name" value="gph"/>
    <property type="match status" value="1"/>
</dbReference>
<dbReference type="PANTHER" id="PTHR11328">
    <property type="entry name" value="MAJOR FACILITATOR SUPERFAMILY DOMAIN-CONTAINING PROTEIN"/>
    <property type="match status" value="1"/>
</dbReference>
<feature type="transmembrane region" description="Helical" evidence="1">
    <location>
        <begin position="420"/>
        <end position="441"/>
    </location>
</feature>
<comment type="caution">
    <text evidence="2">The sequence shown here is derived from an EMBL/GenBank/DDBJ whole genome shotgun (WGS) entry which is preliminary data.</text>
</comment>
<feature type="transmembrane region" description="Helical" evidence="1">
    <location>
        <begin position="165"/>
        <end position="185"/>
    </location>
</feature>
<feature type="transmembrane region" description="Helical" evidence="1">
    <location>
        <begin position="342"/>
        <end position="364"/>
    </location>
</feature>
<reference evidence="2 3" key="1">
    <citation type="submission" date="2019-07" db="EMBL/GenBank/DDBJ databases">
        <title>Draft genome sequences of 15 bacterial species constituting the stable defined intestinal microbiota of the GM15 gnotobiotic mouse model.</title>
        <authorList>
            <person name="Elie C."/>
            <person name="Mathieu A."/>
            <person name="Saliou A."/>
            <person name="Darnaud M."/>
            <person name="Leulier F."/>
            <person name="Tamellini A."/>
        </authorList>
    </citation>
    <scope>NUCLEOTIDE SEQUENCE [LARGE SCALE GENOMIC DNA]</scope>
    <source>
        <strain evidence="3">ASF 502</strain>
    </source>
</reference>
<dbReference type="EMBL" id="VIRB01000025">
    <property type="protein sequence ID" value="NDO67685.1"/>
    <property type="molecule type" value="Genomic_DNA"/>
</dbReference>
<dbReference type="Proteomes" id="UP000474104">
    <property type="component" value="Unassembled WGS sequence"/>
</dbReference>
<keyword evidence="1" id="KW-0812">Transmembrane</keyword>
<dbReference type="InterPro" id="IPR036259">
    <property type="entry name" value="MFS_trans_sf"/>
</dbReference>
<evidence type="ECO:0000313" key="2">
    <source>
        <dbReference type="EMBL" id="NDO67685.1"/>
    </source>
</evidence>
<dbReference type="GO" id="GO:0006814">
    <property type="term" value="P:sodium ion transport"/>
    <property type="evidence" value="ECO:0007669"/>
    <property type="project" value="InterPro"/>
</dbReference>
<feature type="transmembrane region" description="Helical" evidence="1">
    <location>
        <begin position="316"/>
        <end position="336"/>
    </location>
</feature>
<evidence type="ECO:0000313" key="3">
    <source>
        <dbReference type="Proteomes" id="UP000474104"/>
    </source>
</evidence>
<gene>
    <name evidence="2" type="ORF">FMM80_02660</name>
</gene>
<dbReference type="Gene3D" id="1.20.1250.20">
    <property type="entry name" value="MFS general substrate transporter like domains"/>
    <property type="match status" value="2"/>
</dbReference>
<feature type="transmembrane region" description="Helical" evidence="1">
    <location>
        <begin position="92"/>
        <end position="110"/>
    </location>
</feature>
<proteinExistence type="predicted"/>
<protein>
    <submittedName>
        <fullName evidence="2">MFS transporter</fullName>
    </submittedName>
</protein>
<dbReference type="SUPFAM" id="SSF103473">
    <property type="entry name" value="MFS general substrate transporter"/>
    <property type="match status" value="1"/>
</dbReference>
<dbReference type="AlphaFoldDB" id="A0A9X5C4Z4"/>
<organism evidence="2 3">
    <name type="scientific">Schaedlerella arabinosiphila</name>
    <dbReference type="NCBI Taxonomy" id="2044587"/>
    <lineage>
        <taxon>Bacteria</taxon>
        <taxon>Bacillati</taxon>
        <taxon>Bacillota</taxon>
        <taxon>Clostridia</taxon>
        <taxon>Lachnospirales</taxon>
        <taxon>Lachnospiraceae</taxon>
        <taxon>Schaedlerella</taxon>
    </lineage>
</organism>